<keyword evidence="1" id="KW-1133">Transmembrane helix</keyword>
<dbReference type="Proteomes" id="UP000295277">
    <property type="component" value="Unassembled WGS sequence"/>
</dbReference>
<dbReference type="EMBL" id="SLVM01000013">
    <property type="protein sequence ID" value="TCM83495.1"/>
    <property type="molecule type" value="Genomic_DNA"/>
</dbReference>
<sequence>MGVSFLRPEIRALLDRSREMLAAGGMALAGGWVFTFGGWFFQGLGLALMLLSLALGYVAIRRLRFVPGGGAPGIVQVDEGQITYLAPGNGGFVALSELTELELVFDADGARLWRLAQSGFPTVTIPAAAQGGDALFDAFVSLPGARPGHIVAALDRTPDQGPVMVWRRERHPALT</sequence>
<feature type="transmembrane region" description="Helical" evidence="1">
    <location>
        <begin position="20"/>
        <end position="37"/>
    </location>
</feature>
<dbReference type="AlphaFoldDB" id="A0A4R1YTS8"/>
<accession>A0A4R1YTS8</accession>
<keyword evidence="3" id="KW-1185">Reference proteome</keyword>
<keyword evidence="1" id="KW-0472">Membrane</keyword>
<evidence type="ECO:0000313" key="2">
    <source>
        <dbReference type="EMBL" id="TCM83495.1"/>
    </source>
</evidence>
<reference evidence="2 3" key="1">
    <citation type="submission" date="2019-03" db="EMBL/GenBank/DDBJ databases">
        <title>Genomic Encyclopedia of Type Strains, Phase IV (KMG-IV): sequencing the most valuable type-strain genomes for metagenomic binning, comparative biology and taxonomic classification.</title>
        <authorList>
            <person name="Goeker M."/>
        </authorList>
    </citation>
    <scope>NUCLEOTIDE SEQUENCE [LARGE SCALE GENOMIC DNA]</scope>
    <source>
        <strain evidence="2 3">DSM 21153</strain>
    </source>
</reference>
<protein>
    <submittedName>
        <fullName evidence="2">Uncharacterized protein</fullName>
    </submittedName>
</protein>
<proteinExistence type="predicted"/>
<evidence type="ECO:0000313" key="3">
    <source>
        <dbReference type="Proteomes" id="UP000295277"/>
    </source>
</evidence>
<organism evidence="2 3">
    <name type="scientific">Rhodovulum steppense</name>
    <dbReference type="NCBI Taxonomy" id="540251"/>
    <lineage>
        <taxon>Bacteria</taxon>
        <taxon>Pseudomonadati</taxon>
        <taxon>Pseudomonadota</taxon>
        <taxon>Alphaproteobacteria</taxon>
        <taxon>Rhodobacterales</taxon>
        <taxon>Paracoccaceae</taxon>
        <taxon>Rhodovulum</taxon>
    </lineage>
</organism>
<name>A0A4R1YTS8_9RHOB</name>
<gene>
    <name evidence="2" type="ORF">EV216_11339</name>
</gene>
<comment type="caution">
    <text evidence="2">The sequence shown here is derived from an EMBL/GenBank/DDBJ whole genome shotgun (WGS) entry which is preliminary data.</text>
</comment>
<evidence type="ECO:0000256" key="1">
    <source>
        <dbReference type="SAM" id="Phobius"/>
    </source>
</evidence>
<keyword evidence="1" id="KW-0812">Transmembrane</keyword>